<accession>Q93R08</accession>
<dbReference type="InterPro" id="IPR007712">
    <property type="entry name" value="RelE/ParE_toxin"/>
</dbReference>
<dbReference type="EMBL" id="AF050494">
    <property type="protein sequence ID" value="AAK68902.1"/>
    <property type="molecule type" value="Genomic_DNA"/>
</dbReference>
<reference evidence="2" key="1">
    <citation type="submission" date="1998-02" db="EMBL/GenBank/DDBJ databases">
        <title>Phylogeny on plasmids of Streptococcus mutans.</title>
        <authorList>
            <person name="Zou X.H."/>
            <person name="Caufield P.W."/>
        </authorList>
    </citation>
    <scope>NUCLEOTIDE SEQUENCE</scope>
    <source>
        <strain evidence="2">LM7</strain>
        <plasmid evidence="2">pLM7</plasmid>
    </source>
</reference>
<dbReference type="Pfam" id="PF05016">
    <property type="entry name" value="ParE_toxin"/>
    <property type="match status" value="1"/>
</dbReference>
<reference evidence="2" key="2">
    <citation type="submission" date="1998-02" db="EMBL/GenBank/DDBJ databases">
        <title>Structure and function of plasmid in Streptococcus mutans.</title>
        <authorList>
            <person name="Zou X.H."/>
            <person name="Caufield P.W."/>
        </authorList>
    </citation>
    <scope>NUCLEOTIDE SEQUENCE</scope>
    <source>
        <strain evidence="2">LM7</strain>
        <plasmid evidence="2">pLM7</plasmid>
    </source>
</reference>
<geneLocation type="plasmid" evidence="2">
    <name>pLM7</name>
</geneLocation>
<dbReference type="InterPro" id="IPR035093">
    <property type="entry name" value="RelE/ParE_toxin_dom_sf"/>
</dbReference>
<dbReference type="Gene3D" id="3.30.2310.20">
    <property type="entry name" value="RelE-like"/>
    <property type="match status" value="1"/>
</dbReference>
<keyword evidence="1" id="KW-1277">Toxin-antitoxin system</keyword>
<dbReference type="AlphaFoldDB" id="Q93R08"/>
<sequence length="120" mass="14176">MPMRFLRSMNYKVKFTQPAIDDLDDIYNYYETELSKLSADKVIKSLREATNLLTFSPEGGIDFNKRIGQEVIQGQSLKMFVAQQYLIFYIVVHSEVRIMRIISTKTNYMNELENLFKNFK</sequence>
<evidence type="ECO:0000256" key="1">
    <source>
        <dbReference type="ARBA" id="ARBA00022649"/>
    </source>
</evidence>
<organism evidence="2">
    <name type="scientific">Streptococcus mutans</name>
    <dbReference type="NCBI Taxonomy" id="1309"/>
    <lineage>
        <taxon>Bacteria</taxon>
        <taxon>Bacillati</taxon>
        <taxon>Bacillota</taxon>
        <taxon>Bacilli</taxon>
        <taxon>Lactobacillales</taxon>
        <taxon>Streptococcaceae</taxon>
        <taxon>Streptococcus</taxon>
    </lineage>
</organism>
<name>Q93R08_STRMG</name>
<evidence type="ECO:0000313" key="2">
    <source>
        <dbReference type="EMBL" id="AAK68902.1"/>
    </source>
</evidence>
<proteinExistence type="predicted"/>
<keyword evidence="2" id="KW-0614">Plasmid</keyword>
<evidence type="ECO:0008006" key="3">
    <source>
        <dbReference type="Google" id="ProtNLM"/>
    </source>
</evidence>
<protein>
    <recommendedName>
        <fullName evidence="3">Type II toxin-antitoxin system RelE/ParE family toxin</fullName>
    </recommendedName>
</protein>